<dbReference type="PANTHER" id="PTHR10938:SF0">
    <property type="entry name" value="TRANSLATION INITIATION FACTOR IF-3, MITOCHONDRIAL"/>
    <property type="match status" value="1"/>
</dbReference>
<accession>A0A8K0F156</accession>
<evidence type="ECO:0000256" key="3">
    <source>
        <dbReference type="ARBA" id="ARBA00022917"/>
    </source>
</evidence>
<dbReference type="EMBL" id="VRVR01000008">
    <property type="protein sequence ID" value="KAF0852961.1"/>
    <property type="molecule type" value="Genomic_DNA"/>
</dbReference>
<dbReference type="InterPro" id="IPR001288">
    <property type="entry name" value="Translation_initiation_fac_3"/>
</dbReference>
<protein>
    <submittedName>
        <fullName evidence="5">Mitochondrial translation initiation factor 3 (IF3)</fullName>
    </submittedName>
</protein>
<dbReference type="Gene3D" id="3.10.20.80">
    <property type="entry name" value="Translation initiation factor 3 (IF-3), N-terminal domain"/>
    <property type="match status" value="1"/>
</dbReference>
<dbReference type="SUPFAM" id="SSF54364">
    <property type="entry name" value="Translation initiation factor IF3, N-terminal domain"/>
    <property type="match status" value="1"/>
</dbReference>
<comment type="caution">
    <text evidence="5">The sequence shown here is derived from an EMBL/GenBank/DDBJ whole genome shotgun (WGS) entry which is preliminary data.</text>
</comment>
<dbReference type="Proteomes" id="UP000799049">
    <property type="component" value="Unassembled WGS sequence"/>
</dbReference>
<keyword evidence="3" id="KW-0648">Protein biosynthesis</keyword>
<dbReference type="GO" id="GO:0032790">
    <property type="term" value="P:ribosome disassembly"/>
    <property type="evidence" value="ECO:0007669"/>
    <property type="project" value="TreeGrafter"/>
</dbReference>
<evidence type="ECO:0000313" key="6">
    <source>
        <dbReference type="Proteomes" id="UP000799049"/>
    </source>
</evidence>
<keyword evidence="6" id="KW-1185">Reference proteome</keyword>
<evidence type="ECO:0000256" key="1">
    <source>
        <dbReference type="ARBA" id="ARBA00005439"/>
    </source>
</evidence>
<sequence length="242" mass="26534">MCESQAAKKGMNSRFLRPLLHSFEYVSHASALCRSACLFAGATGHPSSCRFHSTTTARMSSYRGGGPKRNHEIAANTVTLVDVSGTSLGPHSLGFALQKAQQANYDLVEVDSAATPYPVCRLVDREKAKAVAQTKEEHKTARTHKTKLKEIRVATGCASHDLQIKLGRMKEFLGKGDQVRVSVSGKDPNEISALIEEIKEPWKIVKGIKMDDKKNDEGTKTRSILFSASSVYRQALERDKAS</sequence>
<dbReference type="AlphaFoldDB" id="A0A8K0F156"/>
<proteinExistence type="inferred from homology"/>
<organism evidence="5 6">
    <name type="scientific">Andalucia godoyi</name>
    <name type="common">Flagellate</name>
    <dbReference type="NCBI Taxonomy" id="505711"/>
    <lineage>
        <taxon>Eukaryota</taxon>
        <taxon>Discoba</taxon>
        <taxon>Jakobida</taxon>
        <taxon>Andalucina</taxon>
        <taxon>Andaluciidae</taxon>
        <taxon>Andalucia</taxon>
    </lineage>
</organism>
<reference evidence="5" key="1">
    <citation type="submission" date="2019-09" db="EMBL/GenBank/DDBJ databases">
        <title>The Mitochondrial Proteome of the Jakobid, Andalucia godoyi, a Protist With the Most Gene-Rich and Bacteria-Like Mitochondrial Genome.</title>
        <authorList>
            <person name="Gray M.W."/>
            <person name="Burger G."/>
            <person name="Derelle R."/>
            <person name="Klimes V."/>
            <person name="Leger M."/>
            <person name="Sarrasin M."/>
            <person name="Vlcek C."/>
            <person name="Roger A.J."/>
            <person name="Elias M."/>
            <person name="Lang B.F."/>
        </authorList>
    </citation>
    <scope>NUCLEOTIDE SEQUENCE</scope>
    <source>
        <strain evidence="5">And28</strain>
    </source>
</reference>
<feature type="domain" description="Translation initiation factor 3 N-terminal" evidence="4">
    <location>
        <begin position="70"/>
        <end position="137"/>
    </location>
</feature>
<keyword evidence="2 5" id="KW-0396">Initiation factor</keyword>
<evidence type="ECO:0000313" key="5">
    <source>
        <dbReference type="EMBL" id="KAF0852961.1"/>
    </source>
</evidence>
<comment type="similarity">
    <text evidence="1">Belongs to the IF-3 family.</text>
</comment>
<evidence type="ECO:0000259" key="4">
    <source>
        <dbReference type="Pfam" id="PF05198"/>
    </source>
</evidence>
<dbReference type="GO" id="GO:0043022">
    <property type="term" value="F:ribosome binding"/>
    <property type="evidence" value="ECO:0007669"/>
    <property type="project" value="TreeGrafter"/>
</dbReference>
<dbReference type="Pfam" id="PF05198">
    <property type="entry name" value="IF3_N"/>
    <property type="match status" value="1"/>
</dbReference>
<dbReference type="Gene3D" id="3.30.110.10">
    <property type="entry name" value="Translation initiation factor 3 (IF-3), C-terminal domain"/>
    <property type="match status" value="1"/>
</dbReference>
<dbReference type="OrthoDB" id="21573at2759"/>
<dbReference type="InterPro" id="IPR036788">
    <property type="entry name" value="T_IF-3_C_sf"/>
</dbReference>
<name>A0A8K0F156_ANDGO</name>
<dbReference type="GO" id="GO:0003743">
    <property type="term" value="F:translation initiation factor activity"/>
    <property type="evidence" value="ECO:0007669"/>
    <property type="project" value="UniProtKB-KW"/>
</dbReference>
<dbReference type="NCBIfam" id="TIGR00168">
    <property type="entry name" value="infC"/>
    <property type="match status" value="1"/>
</dbReference>
<dbReference type="InterPro" id="IPR036787">
    <property type="entry name" value="T_IF-3_N_sf"/>
</dbReference>
<gene>
    <name evidence="5" type="ORF">ANDGO_07146</name>
</gene>
<dbReference type="PANTHER" id="PTHR10938">
    <property type="entry name" value="TRANSLATION INITIATION FACTOR IF-3"/>
    <property type="match status" value="1"/>
</dbReference>
<dbReference type="InterPro" id="IPR019814">
    <property type="entry name" value="Translation_initiation_fac_3_N"/>
</dbReference>
<dbReference type="SUPFAM" id="SSF55200">
    <property type="entry name" value="Translation initiation factor IF3, C-terminal domain"/>
    <property type="match status" value="1"/>
</dbReference>
<evidence type="ECO:0000256" key="2">
    <source>
        <dbReference type="ARBA" id="ARBA00022540"/>
    </source>
</evidence>